<dbReference type="EMBL" id="CP011542">
    <property type="protein sequence ID" value="AKK06795.1"/>
    <property type="molecule type" value="Genomic_DNA"/>
</dbReference>
<dbReference type="AlphaFoldDB" id="A0A0G3H218"/>
<organism evidence="1 2">
    <name type="scientific">Corynebacterium mustelae</name>
    <dbReference type="NCBI Taxonomy" id="571915"/>
    <lineage>
        <taxon>Bacteria</taxon>
        <taxon>Bacillati</taxon>
        <taxon>Actinomycetota</taxon>
        <taxon>Actinomycetes</taxon>
        <taxon>Mycobacteriales</taxon>
        <taxon>Corynebacteriaceae</taxon>
        <taxon>Corynebacterium</taxon>
    </lineage>
</organism>
<reference evidence="2" key="2">
    <citation type="submission" date="2015-05" db="EMBL/GenBank/DDBJ databases">
        <title>Complete genome sequence of Corynebacterium mustelae DSM 45274, isolated from various tissues of a male ferret with lethal sepsis.</title>
        <authorList>
            <person name="Ruckert C."/>
            <person name="Albersmeier A."/>
            <person name="Winkler A."/>
            <person name="Tauch A."/>
        </authorList>
    </citation>
    <scope>NUCLEOTIDE SEQUENCE [LARGE SCALE GENOMIC DNA]</scope>
    <source>
        <strain evidence="2">DSM 45274</strain>
    </source>
</reference>
<dbReference type="Proteomes" id="UP000035199">
    <property type="component" value="Chromosome"/>
</dbReference>
<accession>A0A0G3H218</accession>
<dbReference type="STRING" id="571915.CMUST_12445"/>
<dbReference type="PATRIC" id="fig|571915.4.peg.2670"/>
<protein>
    <submittedName>
        <fullName evidence="1">Uncharacterized protein</fullName>
    </submittedName>
</protein>
<dbReference type="KEGG" id="cmv:CMUST_12445"/>
<gene>
    <name evidence="1" type="ORF">CMUST_12445</name>
</gene>
<sequence length="364" mass="40000">MNRRQFLQLALSTTGITLLSACGSSSELKKLNNAPIPEERSVNFGFEDVSNLDYDWAGAADKLKTVGANAVGLGVGRVEWVAHPWPAYTDSQALDDTADPVQTAMTTLGDSFHYSLIIDTLVPAMIADDPSLAGVSPNGKRSTDFASVTALRDGDVGDRIIELAEYLAQRYNPERIVLTELMFDDYTFGEDDLESYKKLSGATDWPRTGTSIDTADPSLGKWRSEALRHLAEKIQDQLPDNTQLELDVRAPWDDPTSDRALSGHDYDVLLSQADRIGVWNYHVMNDKPARYSQELATSLSDRYGDRYTISVGLWGDNDTTVSPADMALALRYSAQGGADHVSVTPASKMTDEHWTTLGEIWVGQ</sequence>
<keyword evidence="2" id="KW-1185">Reference proteome</keyword>
<dbReference type="RefSeq" id="WP_047262756.1">
    <property type="nucleotide sequence ID" value="NZ_CP011542.1"/>
</dbReference>
<dbReference type="Gene3D" id="3.20.20.80">
    <property type="entry name" value="Glycosidases"/>
    <property type="match status" value="1"/>
</dbReference>
<name>A0A0G3H218_9CORY</name>
<evidence type="ECO:0000313" key="2">
    <source>
        <dbReference type="Proteomes" id="UP000035199"/>
    </source>
</evidence>
<reference evidence="1 2" key="1">
    <citation type="journal article" date="2015" name="Genome Announc.">
        <title>Complete Genome Sequence of the Type Strain Corynebacterium mustelae DSM 45274, Isolated from Various Tissues of a Male Ferret with Lethal Sepsis.</title>
        <authorList>
            <person name="Ruckert C."/>
            <person name="Eimer J."/>
            <person name="Winkler A."/>
            <person name="Tauch A."/>
        </authorList>
    </citation>
    <scope>NUCLEOTIDE SEQUENCE [LARGE SCALE GENOMIC DNA]</scope>
    <source>
        <strain evidence="1 2">DSM 45274</strain>
    </source>
</reference>
<evidence type="ECO:0000313" key="1">
    <source>
        <dbReference type="EMBL" id="AKK06795.1"/>
    </source>
</evidence>
<dbReference type="OrthoDB" id="4398529at2"/>
<proteinExistence type="predicted"/>
<dbReference type="PROSITE" id="PS51257">
    <property type="entry name" value="PROKAR_LIPOPROTEIN"/>
    <property type="match status" value="1"/>
</dbReference>